<protein>
    <recommendedName>
        <fullName evidence="4">DRBM domain-containing protein</fullName>
    </recommendedName>
</protein>
<feature type="compositionally biased region" description="Low complexity" evidence="1">
    <location>
        <begin position="273"/>
        <end position="284"/>
    </location>
</feature>
<comment type="caution">
    <text evidence="2">The sequence shown here is derived from an EMBL/GenBank/DDBJ whole genome shotgun (WGS) entry which is preliminary data.</text>
</comment>
<proteinExistence type="predicted"/>
<evidence type="ECO:0000256" key="1">
    <source>
        <dbReference type="SAM" id="MobiDB-lite"/>
    </source>
</evidence>
<name>A0ABR1TXG0_9PEZI</name>
<feature type="compositionally biased region" description="Polar residues" evidence="1">
    <location>
        <begin position="236"/>
        <end position="260"/>
    </location>
</feature>
<gene>
    <name evidence="2" type="ORF">PG994_012285</name>
</gene>
<feature type="region of interest" description="Disordered" evidence="1">
    <location>
        <begin position="166"/>
        <end position="192"/>
    </location>
</feature>
<dbReference type="Proteomes" id="UP001480595">
    <property type="component" value="Unassembled WGS sequence"/>
</dbReference>
<evidence type="ECO:0000313" key="2">
    <source>
        <dbReference type="EMBL" id="KAK8050555.1"/>
    </source>
</evidence>
<feature type="region of interest" description="Disordered" evidence="1">
    <location>
        <begin position="210"/>
        <end position="304"/>
    </location>
</feature>
<organism evidence="2 3">
    <name type="scientific">Apiospora phragmitis</name>
    <dbReference type="NCBI Taxonomy" id="2905665"/>
    <lineage>
        <taxon>Eukaryota</taxon>
        <taxon>Fungi</taxon>
        <taxon>Dikarya</taxon>
        <taxon>Ascomycota</taxon>
        <taxon>Pezizomycotina</taxon>
        <taxon>Sordariomycetes</taxon>
        <taxon>Xylariomycetidae</taxon>
        <taxon>Amphisphaeriales</taxon>
        <taxon>Apiosporaceae</taxon>
        <taxon>Apiospora</taxon>
    </lineage>
</organism>
<feature type="compositionally biased region" description="Pro residues" evidence="1">
    <location>
        <begin position="289"/>
        <end position="298"/>
    </location>
</feature>
<accession>A0ABR1TXG0</accession>
<dbReference type="GeneID" id="92096757"/>
<evidence type="ECO:0008006" key="4">
    <source>
        <dbReference type="Google" id="ProtNLM"/>
    </source>
</evidence>
<sequence length="418" mass="44669">MSPSFGVNVYNDILQWVNTQQQLELLGQPPTMTVAQCKAFRELHQLIKPQPPPVTEPEMGRQDWIGLLNSYRQLKPDVRRTQFNDEAVEDPRRPLRWRCYCLIAEHPQAFPCAARGVDAATGLAPSFAKKQTAKHYAARCAVEWLVQQGLMPPKLAAEVPGAAALRGAPPPMTTTTRPLLVTSSPSSPEAKRQKLTVSELVDQLSASIAKAEQGSIGPTTATTPSNFDGANDAVEGSSTKTAQCRSSLTNDSAVTKAPQNHQHKQPMINMLVSSSADSSASNSSGGTPIVPPSEPRTSPPATTATNINAADEEAEDGGGGKKATAQMAELCRALGIGAPRCEVTPDPENPTYFSGHPVFHSALEAGHFPHGTGHVENVFGKSNAKEEIAKRVLAVLRKIKQQRDDVKELMGGLGPTVG</sequence>
<keyword evidence="3" id="KW-1185">Reference proteome</keyword>
<evidence type="ECO:0000313" key="3">
    <source>
        <dbReference type="Proteomes" id="UP001480595"/>
    </source>
</evidence>
<dbReference type="RefSeq" id="XP_066712804.1">
    <property type="nucleotide sequence ID" value="XM_066863694.1"/>
</dbReference>
<feature type="compositionally biased region" description="Polar residues" evidence="1">
    <location>
        <begin position="216"/>
        <end position="228"/>
    </location>
</feature>
<reference evidence="2 3" key="1">
    <citation type="submission" date="2023-01" db="EMBL/GenBank/DDBJ databases">
        <title>Analysis of 21 Apiospora genomes using comparative genomics revels a genus with tremendous synthesis potential of carbohydrate active enzymes and secondary metabolites.</title>
        <authorList>
            <person name="Sorensen T."/>
        </authorList>
    </citation>
    <scope>NUCLEOTIDE SEQUENCE [LARGE SCALE GENOMIC DNA]</scope>
    <source>
        <strain evidence="2 3">CBS 135458</strain>
    </source>
</reference>
<feature type="compositionally biased region" description="Low complexity" evidence="1">
    <location>
        <begin position="166"/>
        <end position="188"/>
    </location>
</feature>
<dbReference type="EMBL" id="JAQQWL010000011">
    <property type="protein sequence ID" value="KAK8050555.1"/>
    <property type="molecule type" value="Genomic_DNA"/>
</dbReference>